<sequence length="317" mass="36038">MFASGDLPICTACGTQYDTSAYSLLKSCRICDDPRQYVPPTGQSFTSLNRMQGGYRNIWARDEEDGRIWAIWTEPRFAIGERALLLQTPGGNILWDLFAFLDKTTIDMIKTLGGLKAIVISHPHYYTTHLEWARIFDCPVYVSSEDQSWLNRSLTSPGVEGIERRTITKDTEEILPGVTTIKLGGHFPGSLVLHWDNKLFVADTLVTVPSALYHVDRLPGTASFTFFWSIPNMIPLPPSEIARMWKMLKPWRFTSTHGAFLGQDVYGRPGDQNDMRRRVLESMKIQVQAQGWLDHPFLTEVLDGEAEEPQKQKRENV</sequence>
<dbReference type="PANTHER" id="PTHR36839">
    <property type="entry name" value="METALLO-BETA-LACTAMASE FAMILY PROTEIN (AFU_ORTHOLOGUE AFUA_5G12770)"/>
    <property type="match status" value="1"/>
</dbReference>
<dbReference type="AlphaFoldDB" id="A0A438NBS7"/>
<dbReference type="SMART" id="SM00849">
    <property type="entry name" value="Lactamase_B"/>
    <property type="match status" value="1"/>
</dbReference>
<feature type="domain" description="Metallo-beta-lactamase" evidence="1">
    <location>
        <begin position="80"/>
        <end position="257"/>
    </location>
</feature>
<evidence type="ECO:0000313" key="2">
    <source>
        <dbReference type="EMBL" id="RVX73232.1"/>
    </source>
</evidence>
<dbReference type="Proteomes" id="UP000288859">
    <property type="component" value="Unassembled WGS sequence"/>
</dbReference>
<dbReference type="Gene3D" id="3.60.15.10">
    <property type="entry name" value="Ribonuclease Z/Hydroxyacylglutathione hydrolase-like"/>
    <property type="match status" value="1"/>
</dbReference>
<dbReference type="InterPro" id="IPR036866">
    <property type="entry name" value="RibonucZ/Hydroxyglut_hydro"/>
</dbReference>
<dbReference type="PANTHER" id="PTHR36839:SF1">
    <property type="entry name" value="METALLO-BETA-LACTAMASE FAMILY PROTEIN (AFU_ORTHOLOGUE AFUA_5G12770)"/>
    <property type="match status" value="1"/>
</dbReference>
<name>A0A438NBS7_EXOME</name>
<evidence type="ECO:0000313" key="3">
    <source>
        <dbReference type="Proteomes" id="UP000288859"/>
    </source>
</evidence>
<proteinExistence type="predicted"/>
<accession>A0A438NBS7</accession>
<reference evidence="2 3" key="1">
    <citation type="submission" date="2017-03" db="EMBL/GenBank/DDBJ databases">
        <title>Genomes of endolithic fungi from Antarctica.</title>
        <authorList>
            <person name="Coleine C."/>
            <person name="Masonjones S."/>
            <person name="Stajich J.E."/>
        </authorList>
    </citation>
    <scope>NUCLEOTIDE SEQUENCE [LARGE SCALE GENOMIC DNA]</scope>
    <source>
        <strain evidence="2 3">CCFEE 6314</strain>
    </source>
</reference>
<evidence type="ECO:0000259" key="1">
    <source>
        <dbReference type="SMART" id="SM00849"/>
    </source>
</evidence>
<comment type="caution">
    <text evidence="2">The sequence shown here is derived from an EMBL/GenBank/DDBJ whole genome shotgun (WGS) entry which is preliminary data.</text>
</comment>
<dbReference type="EMBL" id="NAJM01000009">
    <property type="protein sequence ID" value="RVX73232.1"/>
    <property type="molecule type" value="Genomic_DNA"/>
</dbReference>
<dbReference type="OrthoDB" id="17458at2759"/>
<gene>
    <name evidence="2" type="ORF">B0A52_02360</name>
</gene>
<dbReference type="SUPFAM" id="SSF56281">
    <property type="entry name" value="Metallo-hydrolase/oxidoreductase"/>
    <property type="match status" value="1"/>
</dbReference>
<dbReference type="InterPro" id="IPR001279">
    <property type="entry name" value="Metallo-B-lactamas"/>
</dbReference>
<organism evidence="2 3">
    <name type="scientific">Exophiala mesophila</name>
    <name type="common">Black yeast-like fungus</name>
    <dbReference type="NCBI Taxonomy" id="212818"/>
    <lineage>
        <taxon>Eukaryota</taxon>
        <taxon>Fungi</taxon>
        <taxon>Dikarya</taxon>
        <taxon>Ascomycota</taxon>
        <taxon>Pezizomycotina</taxon>
        <taxon>Eurotiomycetes</taxon>
        <taxon>Chaetothyriomycetidae</taxon>
        <taxon>Chaetothyriales</taxon>
        <taxon>Herpotrichiellaceae</taxon>
        <taxon>Exophiala</taxon>
    </lineage>
</organism>
<dbReference type="VEuPathDB" id="FungiDB:PV10_01724"/>
<protein>
    <recommendedName>
        <fullName evidence="1">Metallo-beta-lactamase domain-containing protein</fullName>
    </recommendedName>
</protein>